<dbReference type="AlphaFoldDB" id="A0A9W4USV0"/>
<evidence type="ECO:0000313" key="2">
    <source>
        <dbReference type="Proteomes" id="UP001152607"/>
    </source>
</evidence>
<dbReference type="EMBL" id="CAOQHR010000012">
    <property type="protein sequence ID" value="CAI6341440.1"/>
    <property type="molecule type" value="Genomic_DNA"/>
</dbReference>
<gene>
    <name evidence="1" type="ORF">PDIGIT_LOCUS14637</name>
</gene>
<proteinExistence type="predicted"/>
<accession>A0A9W4USV0</accession>
<dbReference type="Proteomes" id="UP001152607">
    <property type="component" value="Unassembled WGS sequence"/>
</dbReference>
<comment type="caution">
    <text evidence="1">The sequence shown here is derived from an EMBL/GenBank/DDBJ whole genome shotgun (WGS) entry which is preliminary data.</text>
</comment>
<organism evidence="1 2">
    <name type="scientific">Periconia digitata</name>
    <dbReference type="NCBI Taxonomy" id="1303443"/>
    <lineage>
        <taxon>Eukaryota</taxon>
        <taxon>Fungi</taxon>
        <taxon>Dikarya</taxon>
        <taxon>Ascomycota</taxon>
        <taxon>Pezizomycotina</taxon>
        <taxon>Dothideomycetes</taxon>
        <taxon>Pleosporomycetidae</taxon>
        <taxon>Pleosporales</taxon>
        <taxon>Massarineae</taxon>
        <taxon>Periconiaceae</taxon>
        <taxon>Periconia</taxon>
    </lineage>
</organism>
<keyword evidence="2" id="KW-1185">Reference proteome</keyword>
<name>A0A9W4USV0_9PLEO</name>
<protein>
    <submittedName>
        <fullName evidence="1">Uncharacterized protein</fullName>
    </submittedName>
</protein>
<reference evidence="1" key="1">
    <citation type="submission" date="2023-01" db="EMBL/GenBank/DDBJ databases">
        <authorList>
            <person name="Van Ghelder C."/>
            <person name="Rancurel C."/>
        </authorList>
    </citation>
    <scope>NUCLEOTIDE SEQUENCE</scope>
    <source>
        <strain evidence="1">CNCM I-4278</strain>
    </source>
</reference>
<evidence type="ECO:0000313" key="1">
    <source>
        <dbReference type="EMBL" id="CAI6341440.1"/>
    </source>
</evidence>
<sequence>MSFAKQIYIYIYQLPSLASNKPFFSFLPSLFTRQQLFPFFLSLSKSSTLIYNTKKKGSCQPAVAAQSRFVF</sequence>